<dbReference type="RefSeq" id="WP_072439103.1">
    <property type="nucleotide sequence ID" value="NZ_QJJY01000001.1"/>
</dbReference>
<keyword evidence="1" id="KW-0521">NADP</keyword>
<dbReference type="InterPro" id="IPR020843">
    <property type="entry name" value="ER"/>
</dbReference>
<dbReference type="SMART" id="SM00829">
    <property type="entry name" value="PKS_ER"/>
    <property type="match status" value="1"/>
</dbReference>
<dbReference type="InterPro" id="IPR010085">
    <property type="entry name" value="Crot_CoA_red"/>
</dbReference>
<dbReference type="GO" id="GO:0043880">
    <property type="term" value="F:crotonyl-CoA reductase activity"/>
    <property type="evidence" value="ECO:0007669"/>
    <property type="project" value="InterPro"/>
</dbReference>
<dbReference type="InterPro" id="IPR011032">
    <property type="entry name" value="GroES-like_sf"/>
</dbReference>
<evidence type="ECO:0000313" key="3">
    <source>
        <dbReference type="EMBL" id="PXX41217.1"/>
    </source>
</evidence>
<dbReference type="InterPro" id="IPR036291">
    <property type="entry name" value="NAD(P)-bd_dom_sf"/>
</dbReference>
<dbReference type="PANTHER" id="PTHR44154:SF1">
    <property type="entry name" value="QUINONE OXIDOREDUCTASE"/>
    <property type="match status" value="1"/>
</dbReference>
<dbReference type="PANTHER" id="PTHR44154">
    <property type="entry name" value="QUINONE OXIDOREDUCTASE"/>
    <property type="match status" value="1"/>
</dbReference>
<dbReference type="SUPFAM" id="SSF50129">
    <property type="entry name" value="GroES-like"/>
    <property type="match status" value="1"/>
</dbReference>
<comment type="caution">
    <text evidence="3">The sequence shown here is derived from an EMBL/GenBank/DDBJ whole genome shotgun (WGS) entry which is preliminary data.</text>
</comment>
<evidence type="ECO:0000256" key="1">
    <source>
        <dbReference type="ARBA" id="ARBA00022857"/>
    </source>
</evidence>
<evidence type="ECO:0000259" key="2">
    <source>
        <dbReference type="SMART" id="SM00829"/>
    </source>
</evidence>
<evidence type="ECO:0000313" key="4">
    <source>
        <dbReference type="Proteomes" id="UP000247755"/>
    </source>
</evidence>
<dbReference type="EMBL" id="QJJY01000001">
    <property type="protein sequence ID" value="PXX41217.1"/>
    <property type="molecule type" value="Genomic_DNA"/>
</dbReference>
<dbReference type="NCBIfam" id="TIGR01751">
    <property type="entry name" value="crot-CoA-red"/>
    <property type="match status" value="1"/>
</dbReference>
<dbReference type="InterPro" id="IPR051603">
    <property type="entry name" value="Zinc-ADH_QOR/CCCR"/>
</dbReference>
<gene>
    <name evidence="3" type="ORF">NA66_1001827</name>
</gene>
<dbReference type="InterPro" id="IPR013149">
    <property type="entry name" value="ADH-like_C"/>
</dbReference>
<feature type="domain" description="Enoyl reductase (ER)" evidence="2">
    <location>
        <begin position="36"/>
        <end position="398"/>
    </location>
</feature>
<dbReference type="SUPFAM" id="SSF51735">
    <property type="entry name" value="NAD(P)-binding Rossmann-fold domains"/>
    <property type="match status" value="1"/>
</dbReference>
<sequence length="404" mass="44134">MSRETIKALYDIGEMPPLGGVPRLMHAWTIRADRHGPPHRAFQREVVPVWTIGDDEVLVYVMAAGLNYNGVWAAAGMPQSVLGIHGHPFHVAGSDASGIVWAVGRNVRRWAVGDHVVVHCNQVDGDDEECNGGDPMLSPSQRIWGFETPDGSFSQYARVHRNQLLPKPAGLGWAEAGCYLLTLATAYRMLFGQHAPGMRPGGAALVWGAAGGVGAFAVQLCRLNGMEAVGVVSSEARREFVTGLGAKGVIDRSRYDCWGEMPDVQTLRYDAWLGEARRFGKAIWDCLGRRENVDVVIEHPGQATFPLSCYLVKRGGTVLFCGSTTGYKLTFDARYVWMHQKRIQGSHFAHMKQAAEANRLVERGKVEPCLSRTFAWDALPDAHELMAQNRLPPGNAAILVGAPA</sequence>
<dbReference type="Proteomes" id="UP000247755">
    <property type="component" value="Unassembled WGS sequence"/>
</dbReference>
<name>A0A318J4G6_BURPY</name>
<proteinExistence type="predicted"/>
<organism evidence="3 4">
    <name type="scientific">Burkholderia pyrrocinia</name>
    <name type="common">Pseudomonas pyrrocinia</name>
    <dbReference type="NCBI Taxonomy" id="60550"/>
    <lineage>
        <taxon>Bacteria</taxon>
        <taxon>Pseudomonadati</taxon>
        <taxon>Pseudomonadota</taxon>
        <taxon>Betaproteobacteria</taxon>
        <taxon>Burkholderiales</taxon>
        <taxon>Burkholderiaceae</taxon>
        <taxon>Burkholderia</taxon>
        <taxon>Burkholderia cepacia complex</taxon>
    </lineage>
</organism>
<dbReference type="InterPro" id="IPR013154">
    <property type="entry name" value="ADH-like_N"/>
</dbReference>
<dbReference type="Pfam" id="PF08240">
    <property type="entry name" value="ADH_N"/>
    <property type="match status" value="1"/>
</dbReference>
<dbReference type="Gene3D" id="3.40.50.720">
    <property type="entry name" value="NAD(P)-binding Rossmann-like Domain"/>
    <property type="match status" value="1"/>
</dbReference>
<dbReference type="Pfam" id="PF00107">
    <property type="entry name" value="ADH_zinc_N"/>
    <property type="match status" value="1"/>
</dbReference>
<protein>
    <submittedName>
        <fullName evidence="3">Crotonyl-CoA carboxylase/reductase</fullName>
    </submittedName>
</protein>
<reference evidence="3 4" key="1">
    <citation type="submission" date="2018-05" db="EMBL/GenBank/DDBJ databases">
        <title>Comparative genomics of bacterial root endophytes of switchgrass collected from native prairies over two seasons.</title>
        <authorList>
            <person name="Tang Y."/>
        </authorList>
    </citation>
    <scope>NUCLEOTIDE SEQUENCE [LARGE SCALE GENOMIC DNA]</scope>
    <source>
        <strain evidence="3 4">NFIX32</strain>
    </source>
</reference>
<accession>A0A318J4G6</accession>
<dbReference type="AlphaFoldDB" id="A0A318J4G6"/>
<dbReference type="Gene3D" id="3.90.180.10">
    <property type="entry name" value="Medium-chain alcohol dehydrogenases, catalytic domain"/>
    <property type="match status" value="1"/>
</dbReference>